<dbReference type="InterPro" id="IPR025527">
    <property type="entry name" value="HUWE1/Rev1_UBM"/>
</dbReference>
<dbReference type="Gene3D" id="3.30.2410.10">
    <property type="entry name" value="Hect, E3 ligase catalytic domain"/>
    <property type="match status" value="3"/>
</dbReference>
<feature type="region of interest" description="Disordered" evidence="8">
    <location>
        <begin position="2914"/>
        <end position="2935"/>
    </location>
</feature>
<dbReference type="Pfam" id="PF14377">
    <property type="entry name" value="UBM"/>
    <property type="match status" value="3"/>
</dbReference>
<feature type="compositionally biased region" description="Basic and acidic residues" evidence="8">
    <location>
        <begin position="2473"/>
        <end position="2483"/>
    </location>
</feature>
<feature type="region of interest" description="Disordered" evidence="8">
    <location>
        <begin position="1767"/>
        <end position="1826"/>
    </location>
</feature>
<protein>
    <recommendedName>
        <fullName evidence="3">HECT-type E3 ubiquitin transferase</fullName>
        <ecNumber evidence="3">2.3.2.26</ecNumber>
    </recommendedName>
</protein>
<evidence type="ECO:0000256" key="8">
    <source>
        <dbReference type="SAM" id="MobiDB-lite"/>
    </source>
</evidence>
<dbReference type="SMART" id="SM00165">
    <property type="entry name" value="UBA"/>
    <property type="match status" value="1"/>
</dbReference>
<evidence type="ECO:0000256" key="5">
    <source>
        <dbReference type="ARBA" id="ARBA00022786"/>
    </source>
</evidence>
<keyword evidence="5 7" id="KW-0833">Ubl conjugation pathway</keyword>
<dbReference type="FunFam" id="3.90.1750.10:FF:000003">
    <property type="entry name" value="E3 ubiquitin-protein ligase UPL1"/>
    <property type="match status" value="1"/>
</dbReference>
<feature type="compositionally biased region" description="Polar residues" evidence="8">
    <location>
        <begin position="2388"/>
        <end position="2399"/>
    </location>
</feature>
<comment type="caution">
    <text evidence="11">The sequence shown here is derived from an EMBL/GenBank/DDBJ whole genome shotgun (WGS) entry which is preliminary data.</text>
</comment>
<dbReference type="PANTHER" id="PTHR11254:SF398">
    <property type="entry name" value="HECT-TYPE E3 UBIQUITIN TRANSFERASE"/>
    <property type="match status" value="1"/>
</dbReference>
<dbReference type="GO" id="GO:0000209">
    <property type="term" value="P:protein polyubiquitination"/>
    <property type="evidence" value="ECO:0007669"/>
    <property type="project" value="TreeGrafter"/>
</dbReference>
<feature type="compositionally biased region" description="Basic and acidic residues" evidence="8">
    <location>
        <begin position="1767"/>
        <end position="1797"/>
    </location>
</feature>
<evidence type="ECO:0000313" key="12">
    <source>
        <dbReference type="Proteomes" id="UP000797356"/>
    </source>
</evidence>
<dbReference type="EC" id="2.3.2.26" evidence="3"/>
<feature type="compositionally biased region" description="Basic residues" evidence="8">
    <location>
        <begin position="13"/>
        <end position="22"/>
    </location>
</feature>
<dbReference type="PANTHER" id="PTHR11254">
    <property type="entry name" value="HECT DOMAIN UBIQUITIN-PROTEIN LIGASE"/>
    <property type="match status" value="1"/>
</dbReference>
<dbReference type="InterPro" id="IPR010314">
    <property type="entry name" value="E3_Ub_ligase_DUF913"/>
</dbReference>
<feature type="region of interest" description="Disordered" evidence="8">
    <location>
        <begin position="2445"/>
        <end position="2547"/>
    </location>
</feature>
<dbReference type="Gene3D" id="3.30.2160.10">
    <property type="entry name" value="Hect, E3 ligase catalytic domain"/>
    <property type="match status" value="2"/>
</dbReference>
<keyword evidence="12" id="KW-1185">Reference proteome</keyword>
<dbReference type="InterPro" id="IPR050409">
    <property type="entry name" value="E3_ubiq-protein_ligase"/>
</dbReference>
<evidence type="ECO:0000313" key="11">
    <source>
        <dbReference type="EMBL" id="KAG1370084.1"/>
    </source>
</evidence>
<name>A0A8K0IXB0_COCNU</name>
<dbReference type="Pfam" id="PF06025">
    <property type="entry name" value="DUF913"/>
    <property type="match status" value="1"/>
</dbReference>
<sequence>MEFTRQWLTKEGRSRKRNRRESRFHTSSPARFQGQYGDEHLEEEEEEEDDDGFSGDGSESDGDGPPKVKAFIDRVIKTPLHDIAIPLSGFRWEYSKGNFHHWRPLFMHFDTYFKTCLSCRKDLLLSDNISEEDPFPKHSVMQILRVMQVILENCHNKSSFGDLETFVVELHIAGLSIDFWSDTSKFFLNQHFKLLLASTDPEILIATLETLSALVKINPSKIHVSGKLIGCGSVNSCLLSLAQGWGSKEEGLGLHSCVVANERNQHEGLCLFPSDVENECHGIQYHLGSTLHFEYNMVASQDTEQTSRRSKPSNMCVIHIPDLHIRKEDDLSILKQCIDQFNVPPEHRFSLLTRIRYAHAFRSLRTCRLYSRIMVLAFIVLVQSNDAQDELVSFFANEPEYANELMRLVRSEDSVPGTIRALAMLALGAQLAAYASSHERARILSSSSIISVGGNRMVLVNVLQKAVLSLTNPGDPSTPLFVDALLQFFLLHVLSSSSSGSAIRGSAMVPLFLPLLEDSDPAHTHLVCSAVKTLQKLMEYSSPAVSLFKDIGGVELLTQRLQIEVHRVIGTVGENSNTVITADLKSDEDHVYSQKRLIKALLKALGSATYSPANSTRSQSSHNNSLPVSLSLIFHNVNKFGGDIYFSAVTVMSEIIHKDPTCFPVLNESGLPDSFLSSVISGILPSSKALICVPNGLGAICLNAKGLKAVRETAALQFLVDTFTTRKYLVAINEGVVLLANAVEELLRHVSSLRSTGVDIIIEIINKLASMGKDKCKDPSGCLDENTDMETDLDDKLNKGHDLVGAMDSAADGISNEQFVQLCIFHVMILVQRTMENSETCRLFVEKGGMEKLLKPLLQPSITQSSEGMPIALHSSLVFKGFTQHHSAPLAHAFSSSLREHLKKALSGFRSVAGSFLLAPKSTPDNGIFSSLFVVEFILFLAASKDNRLISALLTEFGDACRDVLEDIGWVHREVLWQIALFEDLKIDADAESSNSANEVKRSEAGNESDELRFSSFRQYLDPLLRRRASGRSIESQVSDLISIYHDLGRAASGLQRLGIDGHSTLQLASGSQSQSSNSVDANATMEAEEDKQRSYYSSCCEMMKSLSYHISHLFMELGKAMLLASRRENNPTSLSASVGSVVGTVAATVLEHLNFGGHASPNMEISISTKCRYLGKVIDFIDGILSDRPESCNPIMLNCFYGRGVIHAILTTFEATSQLLFAVNRVPASSMETDDKSHKKEKEDMDNSWIYGPSASYGTLMDHLVTSSFILSFSTKQLLEQPIANGNVPFPRDAEAFVKVLQSKVLKSVLPIWTHPHFAECDMEFISAMISIMRHVYSGVEVRNVSGIAGDRLSGPPPDESAISMIVEMGFSRARAEEALRQVGTNSVEIATDWLFSHPEEPQEDAELARALAMSLGNSDASSKEDEAAISKNFDQEEEAVHLPPVDEILSACIRLLQAKEPLAFPVRDLLVMICSQNDGQYRSKVLNFIIDHVRHCRMATDPFNSSTLSALFHVLALILHEDTVARELASQADLVKIALDLLSEWNLGLQVGEKSQVPKWVTVCFLSIDRMFQVDPKLASEFTNLEQLKKDDPDTQSPVVIGESKMKVSQSTLGSITGFLDVRDQKRLLEICCRCIQNQLPSYTMHVVLRLCATLTKVHSVAVSFLDAGGLSALLNLPTSSLFSGFNNVASAIVRHILEDPHTLQQAMESEIRYTLHSNARVAPRNFVQNLSFVISRDPVVFMKASHAVCQIEMVGDRPYVVPLKDRDKEKSKEKEKDKTIEKDKSPTADGKFTEGDVNSMAPGSGHGKLLDSNAKNTKPHRKSPQSFTMVIEHLLNLIVTFLPSSKVEDQFDGVPGTPSVADMDIDYTSAKGKGKAIAVSSEDSKMASQEASASLAKTAFVLKLLTEILLTYTSSIHVLLRRDEVSSFHRPVHGSSANSSCGIFHHILLKFLPYPGIHKKAKKADGDWRHKLATRANQFLVASSIRSTEGRKRIFSEISNMFNNFVDSSSGCNSPDSSMHAFVDLLNDILAARSPTGAYISAEASVTFIDVGLVQSLTRTLQILDLDHADSPKIVTGIVKALETVSREFVQSANLNAAKGDTSLKPASDQNQVGSSYSCGSGFQLLETTSQHDHIEEVAGHVESFNAIQNSGSSDSVTDDMDRDQDLDRGFARESQDDFMHEASEDGAGNENGMSTVEIRFDIPHNAEDEMGDEDDDMETLSVMPLDIFGTRRQGRTTSIYNLLGRAGDHGVHLEHPLLEEPSSFRHFVRQRQTENAVDMAFSDRNHEGTSRLDAIFRSLRSGQQGRHRFNMWLDDSQQRGGSSAPAVPPGIEELLVSQLRRPTPDQPSDQNVSTDNPQEKVEPNQLQRSDAGVREETITGGSGNNENMIIPSPSSVGDGTGNGGVGPADVAALQERETSNANEQVADMQYERSDAAIRDMEAVSQASSGSGATLGESLRSLEVEIGSADGHDDGERQGPADRLPLGDSQPSTRVRRSLASTMPSASRDTSLESVSEVPQHPPSQEAGQSGPHEEQQPNRNVDTDAIDPTFLEALPEDLRAEVLSSRQNQVAQTSSERSQTHGEIDPEFLAALPPDIREEVLAQQRTQRLQQSQELEGQPVEMDAVSIIATFPSEIREEVLITSPDTLLATLTPALVAEANMLRERHGDAIGSSLDRTTGDVARKSAAGKLIEADGTPLVDTDALKTLIRLLRVVQPLYKGHMQRLLLNLCAHHETRMSLVKILMDMLMLDLRGSTDNSVDAAEPLYRLYGCQSYIAYSRPQFSNGTLLLHLNNLKILNNFRKLFHGVPPIVSRRILETLTYLARNHLNVVKLLLHLELAQPPLHKADASDQGRGKAVIMEEDKPEDKKGEFAIALLLSLLNQPLYTRSVAHLEQLLNLLEVIMVNAESDSGLSNKSGESPDQPSSDSTMQDAQMNTDAVGLSAGGDGKSFKAEDSSRNSACTINNKSSIGAILLSLPQAELRLLCSLLAREGLSDNAYVLVAEVLKKIVTIAPSYCSLFITELAISLQNLTLCARKELRLYEDAEKAVLSTSSTNGTAILRVLQALSSLVAALHEKKDPRLLPEREYASALSQIWDINAALESLWVELSNCINKIESSSESQSDLAALSGNLASTAAGVAPPLPAGTQNILPYIESFFVTSEKLFPGQSEAIQEFAATASPDIEDSTALTSGPKSSGTSQNVDEKHVAFVKFSEKHRKLLNAFIRQNPGLLEKSFYLMLKVPRFIDFDNKRAYFRSKIKHQHDHHHNPVRISVRRAYILEDSYNQLRMRSPQDLKGRLTVHFQGEEGIDAGGLTREWYQLLSRVIFDKGALLFTTVGNESTFQPNPNSVYQTEHLSYFKFVGRVVGKALYDGQLLDVHFTRSFYKHILGVKVTYHDIEAVDPDYYKSLKWILENDKSDVLDLTFSLDADEEKLILYEKSQVTDCELIPGGRNIRVTEENKKEYVDRIAEHRLTTAIRPQINAFLEGFNELIPQDLISIFNDKELELLISGLPDIDLDDLRANTEYSGYSNASPVSQWFWEVLQGFSKEDKARFLQFVTGTSKVGKALYDGQLLDVHFTRSFYKHILGVKVTYHDIEAVDPDYYKSLKWILENDKSDVLDLTFSLDADEEKLILYEKSQVTDCELIPGGRNIRVTEENKKEYVDRIAEHRLTTAIRPQINAFLEGFNELIPQDLISIFNDKELELLISGLPDIDLDDLRANTEYSGYSNASPVSQWFWEVLQGFSKEDKARFLQFVTGTSKVTDCELIPGGRNIRVTEENKKEYVDRIAEHRLTTAIRPQINAFLEGFNELIPQDLISIFNDKELELLISGLPDIDLDDLRANTEYSGYSNASPVSQWFWEVLQGFSKEDKARFLQFVTGTSKNDLFVNMLILLMNFGRYFICKNVRCLLDTNLCFFVKSRMPFSEALVLHLFWTLYRSHWKVSVLSKESQAHRSFRYTRHMAAPTICLQLTHGILFFSLAS</sequence>
<feature type="compositionally biased region" description="Low complexity" evidence="8">
    <location>
        <begin position="1069"/>
        <end position="1079"/>
    </location>
</feature>
<feature type="region of interest" description="Disordered" evidence="8">
    <location>
        <begin position="1069"/>
        <end position="1088"/>
    </location>
</feature>
<feature type="region of interest" description="Disordered" evidence="8">
    <location>
        <begin position="1"/>
        <end position="68"/>
    </location>
</feature>
<dbReference type="CDD" id="cd14327">
    <property type="entry name" value="UBA_atUPL1_2_like"/>
    <property type="match status" value="1"/>
</dbReference>
<dbReference type="Proteomes" id="UP000797356">
    <property type="component" value="Chromosome 15"/>
</dbReference>
<reference evidence="11" key="1">
    <citation type="journal article" date="2017" name="Gigascience">
        <title>The genome draft of coconut (Cocos nucifera).</title>
        <authorList>
            <person name="Xiao Y."/>
            <person name="Xu P."/>
            <person name="Fan H."/>
            <person name="Baudouin L."/>
            <person name="Xia W."/>
            <person name="Bocs S."/>
            <person name="Xu J."/>
            <person name="Li Q."/>
            <person name="Guo A."/>
            <person name="Zhou L."/>
            <person name="Li J."/>
            <person name="Wu Y."/>
            <person name="Ma Z."/>
            <person name="Armero A."/>
            <person name="Issali A.E."/>
            <person name="Liu N."/>
            <person name="Peng M."/>
            <person name="Yang Y."/>
        </authorList>
    </citation>
    <scope>NUCLEOTIDE SEQUENCE</scope>
    <source>
        <tissue evidence="11">Spear leaf of Hainan Tall coconut</tissue>
    </source>
</reference>
<dbReference type="Pfam" id="PF00632">
    <property type="entry name" value="HECT"/>
    <property type="match status" value="2"/>
</dbReference>
<evidence type="ECO:0000256" key="4">
    <source>
        <dbReference type="ARBA" id="ARBA00022679"/>
    </source>
</evidence>
<dbReference type="SUPFAM" id="SSF56204">
    <property type="entry name" value="Hect, E3 ligase catalytic domain"/>
    <property type="match status" value="3"/>
</dbReference>
<dbReference type="GO" id="GO:0006511">
    <property type="term" value="P:ubiquitin-dependent protein catabolic process"/>
    <property type="evidence" value="ECO:0007669"/>
    <property type="project" value="TreeGrafter"/>
</dbReference>
<reference evidence="11" key="2">
    <citation type="submission" date="2019-07" db="EMBL/GenBank/DDBJ databases">
        <authorList>
            <person name="Yang Y."/>
            <person name="Bocs S."/>
            <person name="Baudouin L."/>
        </authorList>
    </citation>
    <scope>NUCLEOTIDE SEQUENCE</scope>
    <source>
        <tissue evidence="11">Spear leaf of Hainan Tall coconut</tissue>
    </source>
</reference>
<dbReference type="PROSITE" id="PS50330">
    <property type="entry name" value="UIM"/>
    <property type="match status" value="1"/>
</dbReference>
<dbReference type="EMBL" id="CM017886">
    <property type="protein sequence ID" value="KAG1370084.1"/>
    <property type="molecule type" value="Genomic_DNA"/>
</dbReference>
<dbReference type="InterPro" id="IPR035983">
    <property type="entry name" value="Hect_E3_ubiquitin_ligase"/>
</dbReference>
<feature type="compositionally biased region" description="Polar residues" evidence="8">
    <location>
        <begin position="2350"/>
        <end position="2360"/>
    </location>
</feature>
<dbReference type="InterPro" id="IPR009060">
    <property type="entry name" value="UBA-like_sf"/>
</dbReference>
<dbReference type="FunFam" id="3.30.2160.10:FF:000001">
    <property type="entry name" value="E3 ubiquitin-protein ligase NEDD4-like"/>
    <property type="match status" value="2"/>
</dbReference>
<dbReference type="CDD" id="cd00078">
    <property type="entry name" value="HECTc"/>
    <property type="match status" value="1"/>
</dbReference>
<gene>
    <name evidence="11" type="ORF">COCNU_15G004500</name>
</gene>
<proteinExistence type="inferred from homology"/>
<dbReference type="Pfam" id="PF22562">
    <property type="entry name" value="UBA_7"/>
    <property type="match status" value="1"/>
</dbReference>
<dbReference type="InterPro" id="IPR015940">
    <property type="entry name" value="UBA"/>
</dbReference>
<dbReference type="InterPro" id="IPR000569">
    <property type="entry name" value="HECT_dom"/>
</dbReference>
<dbReference type="GO" id="GO:0005737">
    <property type="term" value="C:cytoplasm"/>
    <property type="evidence" value="ECO:0007669"/>
    <property type="project" value="TreeGrafter"/>
</dbReference>
<comment type="pathway">
    <text evidence="2">Protein modification; protein ubiquitination.</text>
</comment>
<keyword evidence="4" id="KW-0808">Transferase</keyword>
<dbReference type="InterPro" id="IPR010309">
    <property type="entry name" value="E3_Ub_ligase_DUF908"/>
</dbReference>
<dbReference type="Gene3D" id="1.10.8.10">
    <property type="entry name" value="DNA helicase RuvA subunit, C-terminal domain"/>
    <property type="match status" value="1"/>
</dbReference>
<dbReference type="FunFam" id="3.90.1750.10:FF:000026">
    <property type="entry name" value="E3 ubiquitin-protein ligase HACE1"/>
    <property type="match status" value="3"/>
</dbReference>
<dbReference type="SMART" id="SM00119">
    <property type="entry name" value="HECTc"/>
    <property type="match status" value="2"/>
</dbReference>
<dbReference type="SUPFAM" id="SSF48371">
    <property type="entry name" value="ARM repeat"/>
    <property type="match status" value="1"/>
</dbReference>
<dbReference type="Pfam" id="PF06012">
    <property type="entry name" value="DUF908"/>
    <property type="match status" value="1"/>
</dbReference>
<dbReference type="Gene3D" id="3.90.1750.10">
    <property type="entry name" value="Hect, E3 ligase catalytic domains"/>
    <property type="match status" value="1"/>
</dbReference>
<comment type="similarity">
    <text evidence="6">Belongs to the UPL family. TOM1/PTR1 subfamily.</text>
</comment>
<dbReference type="Gene3D" id="6.10.250.1630">
    <property type="match status" value="1"/>
</dbReference>
<dbReference type="PROSITE" id="PS50030">
    <property type="entry name" value="UBA"/>
    <property type="match status" value="1"/>
</dbReference>
<evidence type="ECO:0000256" key="7">
    <source>
        <dbReference type="PROSITE-ProRule" id="PRU00104"/>
    </source>
</evidence>
<evidence type="ECO:0000256" key="6">
    <source>
        <dbReference type="ARBA" id="ARBA00034494"/>
    </source>
</evidence>
<accession>A0A8K0IXB0</accession>
<dbReference type="UniPathway" id="UPA00143"/>
<feature type="compositionally biased region" description="Acidic residues" evidence="8">
    <location>
        <begin position="40"/>
        <end position="62"/>
    </location>
</feature>
<dbReference type="PROSITE" id="PS50237">
    <property type="entry name" value="HECT"/>
    <property type="match status" value="3"/>
</dbReference>
<evidence type="ECO:0000256" key="1">
    <source>
        <dbReference type="ARBA" id="ARBA00000885"/>
    </source>
</evidence>
<feature type="domain" description="HECT" evidence="10">
    <location>
        <begin position="3294"/>
        <end position="3567"/>
    </location>
</feature>
<feature type="domain" description="HECT" evidence="10">
    <location>
        <begin position="3769"/>
        <end position="3886"/>
    </location>
</feature>
<evidence type="ECO:0000256" key="2">
    <source>
        <dbReference type="ARBA" id="ARBA00004906"/>
    </source>
</evidence>
<feature type="domain" description="HECT" evidence="10">
    <location>
        <begin position="3568"/>
        <end position="3765"/>
    </location>
</feature>
<dbReference type="GO" id="GO:0061630">
    <property type="term" value="F:ubiquitin protein ligase activity"/>
    <property type="evidence" value="ECO:0007669"/>
    <property type="project" value="UniProtKB-EC"/>
</dbReference>
<feature type="compositionally biased region" description="Polar residues" evidence="8">
    <location>
        <begin position="2568"/>
        <end position="2581"/>
    </location>
</feature>
<evidence type="ECO:0000259" key="9">
    <source>
        <dbReference type="PROSITE" id="PS50030"/>
    </source>
</evidence>
<dbReference type="FunFam" id="1.10.8.10:FF:000067">
    <property type="entry name" value="E3 ubiquitin-protein ligase UPL1"/>
    <property type="match status" value="1"/>
</dbReference>
<feature type="compositionally biased region" description="Polar residues" evidence="8">
    <location>
        <begin position="2492"/>
        <end position="2517"/>
    </location>
</feature>
<feature type="region of interest" description="Disordered" evidence="8">
    <location>
        <begin position="2567"/>
        <end position="2588"/>
    </location>
</feature>
<dbReference type="InterPro" id="IPR016024">
    <property type="entry name" value="ARM-type_fold"/>
</dbReference>
<dbReference type="InterPro" id="IPR003903">
    <property type="entry name" value="UIM_dom"/>
</dbReference>
<feature type="region of interest" description="Disordered" evidence="8">
    <location>
        <begin position="2344"/>
        <end position="2412"/>
    </location>
</feature>
<dbReference type="OrthoDB" id="8068875at2759"/>
<evidence type="ECO:0000259" key="10">
    <source>
        <dbReference type="PROSITE" id="PS50237"/>
    </source>
</evidence>
<evidence type="ECO:0000256" key="3">
    <source>
        <dbReference type="ARBA" id="ARBA00012485"/>
    </source>
</evidence>
<comment type="caution">
    <text evidence="7">Lacks conserved residue(s) required for the propagation of feature annotation.</text>
</comment>
<dbReference type="SUPFAM" id="SSF46934">
    <property type="entry name" value="UBA-like"/>
    <property type="match status" value="1"/>
</dbReference>
<comment type="catalytic activity">
    <reaction evidence="1">
        <text>S-ubiquitinyl-[E2 ubiquitin-conjugating enzyme]-L-cysteine + [acceptor protein]-L-lysine = [E2 ubiquitin-conjugating enzyme]-L-cysteine + N(6)-ubiquitinyl-[acceptor protein]-L-lysine.</text>
        <dbReference type="EC" id="2.3.2.26"/>
    </reaction>
</comment>
<organism evidence="11 12">
    <name type="scientific">Cocos nucifera</name>
    <name type="common">Coconut palm</name>
    <dbReference type="NCBI Taxonomy" id="13894"/>
    <lineage>
        <taxon>Eukaryota</taxon>
        <taxon>Viridiplantae</taxon>
        <taxon>Streptophyta</taxon>
        <taxon>Embryophyta</taxon>
        <taxon>Tracheophyta</taxon>
        <taxon>Spermatophyta</taxon>
        <taxon>Magnoliopsida</taxon>
        <taxon>Liliopsida</taxon>
        <taxon>Arecaceae</taxon>
        <taxon>Arecoideae</taxon>
        <taxon>Cocoseae</taxon>
        <taxon>Attaleinae</taxon>
        <taxon>Cocos</taxon>
    </lineage>
</organism>
<feature type="domain" description="UBA" evidence="9">
    <location>
        <begin position="1358"/>
        <end position="1399"/>
    </location>
</feature>